<dbReference type="Proteomes" id="UP000298030">
    <property type="component" value="Unassembled WGS sequence"/>
</dbReference>
<dbReference type="SUPFAM" id="SSF48452">
    <property type="entry name" value="TPR-like"/>
    <property type="match status" value="2"/>
</dbReference>
<accession>A0A4Y7SWI0</accession>
<gene>
    <name evidence="2" type="ORF">FA13DRAFT_1737638</name>
</gene>
<keyword evidence="3" id="KW-1185">Reference proteome</keyword>
<sequence length="1264" mass="138841">MGNMTLVVFGLPDEHPQTRFPLTSVSPTRWEYEGLIQLPKSIPNLILVLESKFLGDVGCVSLRDSELEEAKSAPRADEDDPAVIERPFLNEDSAPQDSSTPRITMCVTSVMTEKTQYVIEQPKVTPATQEDSGLNKPLTLTFQGQALKSQFEATDRQTYLDEAIELFSEALALVPSIDTDKPQGEHYSALCVKIYLLEEHGHALSERFSRFGNIADITLAITSLEEALRLSSTTEAIPNTSLPNGFPPLPSLLATAQRYLGIALVRRYDTSGAVEDLERAVKLQREESESVPPNGKVFAWGRLGTYLLRRFGRFASLPDIDEAVECQRRSLEGFMANRGLEGDPITLAQRYSDLGTPLLQRFKANGDLGDVDEAILCFKEAASLVSSGSTADEPAIRVLEIFNGLAIALMRRFERTRDLNDINEAISAQQRALNSAPLDFPDRHTVLNNLALCFQRHYEHTKDADSLHGTVEALRQAIDVTPQGHQMLALTLNNYATALMELSEIANPAENTKQAIDAQMRAIKLTPAGHPSLPAFYDNLGHWYRNLFSATSDLGAIQSAVGAQRKSLSLSTTTHPEHSLILASLATSLLTRHELTSGLEDLQEAISMLEDSLRLTPAGHSHISDRQRNLARAYYHLYSVNRDVALMNKAFTLYSLAASSTTTPARSRLNAAMEWVRHARLAKSNSQTFEAMETAMRLVAFVAGMEQSLERRYDNLSELSMLVLASAAFAALQLQRPDKALEWLEQGRGLVWRQLSSLRTPLEDLQAKNPRLAEQLRSLSAELEQVSSASSSRTSAGLAFHGSALQARISSHNQAAQQVKVATEREKVLQTIRTTLPGFENFLQTPPTHEILRHLPKNGPVIVLGAHPTGCYALALLADLDEPMYIPLSFTWDRALELGLVLASNLAKYGVRARGASTAVVPEPTEVEVVNSGSEPQDEVTRAIRRYTRDASSPRNGVSFVLRELWLEVVKPILDSLTLLKTTSNQEAIRIWWCPTGPLTSLPIHAAGIYTGSDAICLADYAVSSYIPTIAVLAERMKNARALRSGQPNTTTAGLLILSQPNTPGCTPIPGTTVEADHVSHELQLPGIPSLWLDGDNATVEAGLRGMQNFRCIHLACHATQRQDRPLQSGFYLHDGRLELATIMKSNLKHADLAFLSACQTSAGSSVVPEEAVHLAAGMLSAGYRGVVATMWSIQDEYAPQVAGDFYRYLLESNKASVEGHSDANMDGSMAAYALQDATRRLRERLDGSDISFLTWVPYVHFGL</sequence>
<reference evidence="2 3" key="1">
    <citation type="journal article" date="2019" name="Nat. Ecol. Evol.">
        <title>Megaphylogeny resolves global patterns of mushroom evolution.</title>
        <authorList>
            <person name="Varga T."/>
            <person name="Krizsan K."/>
            <person name="Foldi C."/>
            <person name="Dima B."/>
            <person name="Sanchez-Garcia M."/>
            <person name="Sanchez-Ramirez S."/>
            <person name="Szollosi G.J."/>
            <person name="Szarkandi J.G."/>
            <person name="Papp V."/>
            <person name="Albert L."/>
            <person name="Andreopoulos W."/>
            <person name="Angelini C."/>
            <person name="Antonin V."/>
            <person name="Barry K.W."/>
            <person name="Bougher N.L."/>
            <person name="Buchanan P."/>
            <person name="Buyck B."/>
            <person name="Bense V."/>
            <person name="Catcheside P."/>
            <person name="Chovatia M."/>
            <person name="Cooper J."/>
            <person name="Damon W."/>
            <person name="Desjardin D."/>
            <person name="Finy P."/>
            <person name="Geml J."/>
            <person name="Haridas S."/>
            <person name="Hughes K."/>
            <person name="Justo A."/>
            <person name="Karasinski D."/>
            <person name="Kautmanova I."/>
            <person name="Kiss B."/>
            <person name="Kocsube S."/>
            <person name="Kotiranta H."/>
            <person name="LaButti K.M."/>
            <person name="Lechner B.E."/>
            <person name="Liimatainen K."/>
            <person name="Lipzen A."/>
            <person name="Lukacs Z."/>
            <person name="Mihaltcheva S."/>
            <person name="Morgado L.N."/>
            <person name="Niskanen T."/>
            <person name="Noordeloos M.E."/>
            <person name="Ohm R.A."/>
            <person name="Ortiz-Santana B."/>
            <person name="Ovrebo C."/>
            <person name="Racz N."/>
            <person name="Riley R."/>
            <person name="Savchenko A."/>
            <person name="Shiryaev A."/>
            <person name="Soop K."/>
            <person name="Spirin V."/>
            <person name="Szebenyi C."/>
            <person name="Tomsovsky M."/>
            <person name="Tulloss R.E."/>
            <person name="Uehling J."/>
            <person name="Grigoriev I.V."/>
            <person name="Vagvolgyi C."/>
            <person name="Papp T."/>
            <person name="Martin F.M."/>
            <person name="Miettinen O."/>
            <person name="Hibbett D.S."/>
            <person name="Nagy L.G."/>
        </authorList>
    </citation>
    <scope>NUCLEOTIDE SEQUENCE [LARGE SCALE GENOMIC DNA]</scope>
    <source>
        <strain evidence="2 3">FP101781</strain>
    </source>
</reference>
<dbReference type="Pfam" id="PF12770">
    <property type="entry name" value="CHAT"/>
    <property type="match status" value="1"/>
</dbReference>
<dbReference type="PANTHER" id="PTHR10098:SF108">
    <property type="entry name" value="TETRATRICOPEPTIDE REPEAT PROTEIN 28"/>
    <property type="match status" value="1"/>
</dbReference>
<dbReference type="EMBL" id="QPFP01000050">
    <property type="protein sequence ID" value="TEB26225.1"/>
    <property type="molecule type" value="Genomic_DNA"/>
</dbReference>
<feature type="domain" description="CHAT" evidence="1">
    <location>
        <begin position="962"/>
        <end position="1262"/>
    </location>
</feature>
<name>A0A4Y7SWI0_COPMI</name>
<organism evidence="2 3">
    <name type="scientific">Coprinellus micaceus</name>
    <name type="common">Glistening ink-cap mushroom</name>
    <name type="synonym">Coprinus micaceus</name>
    <dbReference type="NCBI Taxonomy" id="71717"/>
    <lineage>
        <taxon>Eukaryota</taxon>
        <taxon>Fungi</taxon>
        <taxon>Dikarya</taxon>
        <taxon>Basidiomycota</taxon>
        <taxon>Agaricomycotina</taxon>
        <taxon>Agaricomycetes</taxon>
        <taxon>Agaricomycetidae</taxon>
        <taxon>Agaricales</taxon>
        <taxon>Agaricineae</taxon>
        <taxon>Psathyrellaceae</taxon>
        <taxon>Coprinellus</taxon>
    </lineage>
</organism>
<comment type="caution">
    <text evidence="2">The sequence shown here is derived from an EMBL/GenBank/DDBJ whole genome shotgun (WGS) entry which is preliminary data.</text>
</comment>
<evidence type="ECO:0000313" key="2">
    <source>
        <dbReference type="EMBL" id="TEB26225.1"/>
    </source>
</evidence>
<dbReference type="Gene3D" id="1.25.40.10">
    <property type="entry name" value="Tetratricopeptide repeat domain"/>
    <property type="match status" value="1"/>
</dbReference>
<evidence type="ECO:0000259" key="1">
    <source>
        <dbReference type="Pfam" id="PF12770"/>
    </source>
</evidence>
<dbReference type="InterPro" id="IPR024983">
    <property type="entry name" value="CHAT_dom"/>
</dbReference>
<evidence type="ECO:0000313" key="3">
    <source>
        <dbReference type="Proteomes" id="UP000298030"/>
    </source>
</evidence>
<dbReference type="OrthoDB" id="9991317at2759"/>
<dbReference type="InterPro" id="IPR011990">
    <property type="entry name" value="TPR-like_helical_dom_sf"/>
</dbReference>
<proteinExistence type="predicted"/>
<dbReference type="PANTHER" id="PTHR10098">
    <property type="entry name" value="RAPSYN-RELATED"/>
    <property type="match status" value="1"/>
</dbReference>
<dbReference type="STRING" id="71717.A0A4Y7SWI0"/>
<dbReference type="AlphaFoldDB" id="A0A4Y7SWI0"/>
<protein>
    <recommendedName>
        <fullName evidence="1">CHAT domain-containing protein</fullName>
    </recommendedName>
</protein>